<reference evidence="6 7" key="1">
    <citation type="journal article" date="2014" name="Int. J. Syst. Evol. Microbiol.">
        <title>Phaeodactylibacter xiamenensis gen. nov., sp. nov., a member of the family Saprospiraceae isolated from the marine alga Phaeodactylum tricornutum.</title>
        <authorList>
            <person name="Chen Z.Jr."/>
            <person name="Lei X."/>
            <person name="Lai Q."/>
            <person name="Li Y."/>
            <person name="Zhang B."/>
            <person name="Zhang J."/>
            <person name="Zhang H."/>
            <person name="Yang L."/>
            <person name="Zheng W."/>
            <person name="Tian Y."/>
            <person name="Yu Z."/>
            <person name="Xu H.Jr."/>
            <person name="Zheng T."/>
        </authorList>
    </citation>
    <scope>NUCLEOTIDE SEQUENCE [LARGE SCALE GENOMIC DNA]</scope>
    <source>
        <strain evidence="6 7">KD52</strain>
    </source>
</reference>
<dbReference type="InterPro" id="IPR001828">
    <property type="entry name" value="ANF_lig-bd_rcpt"/>
</dbReference>
<sequence length="496" mass="57289">MIALFLGLTVSSCALFRKAETEEEPKEIGEELDPLPGKKIYDPETGQLVIVDETPVETMDTIKWKLVSADSIPPIQSGEGIAQEEVMGNPSKLIERGDFGTEFYTSYNVTVLLPFLSDRFNPESNEIFRNSTWALNYYGGMQMALDELDEQGVKLNVRVMDSKAQEAVVGRLLNTRSELYNSHLIIGPYRSDNVEMVAEFARRNNKTYVSPHSASANIATANPNYIQVSPTLQSHCQAITKHAYENYGRKKIVLVSRDKEVERARFNYFQEEIFRLEGRIEDSLRLREYVVEVDNNDEERFGNIDLSSFMTPGDTTVFIVPSWSNETFVYSFLSQAKLAKNPMNQERGPGQAQAAPMHVVVYGMPQWQEYERIDFDLYESLNVHISSDAYLDNYSDDIRFFKRKFYNRFGITPGEEAFLAYDVTRYFGRMLNDYGTKFQYQLEQEPEQMLHTRFDFERVVRPTTTGMENPPIQKFENKHVNILKFQDYQFQSANLR</sequence>
<gene>
    <name evidence="6" type="ORF">IX84_29850</name>
</gene>
<dbReference type="SUPFAM" id="SSF53822">
    <property type="entry name" value="Periplasmic binding protein-like I"/>
    <property type="match status" value="1"/>
</dbReference>
<dbReference type="CDD" id="cd06268">
    <property type="entry name" value="PBP1_ABC_transporter_LIVBP-like"/>
    <property type="match status" value="1"/>
</dbReference>
<comment type="caution">
    <text evidence="6">The sequence shown here is derived from an EMBL/GenBank/DDBJ whole genome shotgun (WGS) entry which is preliminary data.</text>
</comment>
<accession>A0A098RZ04</accession>
<comment type="subcellular location">
    <subcellularLocation>
        <location evidence="1">Membrane</location>
    </subcellularLocation>
</comment>
<feature type="domain" description="Receptor ligand binding region" evidence="5">
    <location>
        <begin position="140"/>
        <end position="286"/>
    </location>
</feature>
<protein>
    <recommendedName>
        <fullName evidence="5">Receptor ligand binding region domain-containing protein</fullName>
    </recommendedName>
</protein>
<dbReference type="Proteomes" id="UP000029736">
    <property type="component" value="Unassembled WGS sequence"/>
</dbReference>
<dbReference type="Gene3D" id="3.40.50.2300">
    <property type="match status" value="2"/>
</dbReference>
<dbReference type="STRING" id="1524460.IX84_29850"/>
<dbReference type="Pfam" id="PF01094">
    <property type="entry name" value="ANF_receptor"/>
    <property type="match status" value="1"/>
</dbReference>
<evidence type="ECO:0000313" key="6">
    <source>
        <dbReference type="EMBL" id="KGE85101.1"/>
    </source>
</evidence>
<evidence type="ECO:0000256" key="3">
    <source>
        <dbReference type="ARBA" id="ARBA00022989"/>
    </source>
</evidence>
<dbReference type="PANTHER" id="PTHR30483:SF6">
    <property type="entry name" value="PERIPLASMIC BINDING PROTEIN OF ABC TRANSPORTER FOR NATURAL AMINO ACIDS"/>
    <property type="match status" value="1"/>
</dbReference>
<dbReference type="GO" id="GO:0016020">
    <property type="term" value="C:membrane"/>
    <property type="evidence" value="ECO:0007669"/>
    <property type="project" value="UniProtKB-SubCell"/>
</dbReference>
<name>A0A098RZ04_9BACT</name>
<evidence type="ECO:0000256" key="2">
    <source>
        <dbReference type="ARBA" id="ARBA00022692"/>
    </source>
</evidence>
<organism evidence="6 7">
    <name type="scientific">Phaeodactylibacter xiamenensis</name>
    <dbReference type="NCBI Taxonomy" id="1524460"/>
    <lineage>
        <taxon>Bacteria</taxon>
        <taxon>Pseudomonadati</taxon>
        <taxon>Bacteroidota</taxon>
        <taxon>Saprospiria</taxon>
        <taxon>Saprospirales</taxon>
        <taxon>Haliscomenobacteraceae</taxon>
        <taxon>Phaeodactylibacter</taxon>
    </lineage>
</organism>
<keyword evidence="3" id="KW-1133">Transmembrane helix</keyword>
<dbReference type="PANTHER" id="PTHR30483">
    <property type="entry name" value="LEUCINE-SPECIFIC-BINDING PROTEIN"/>
    <property type="match status" value="1"/>
</dbReference>
<dbReference type="InterPro" id="IPR051010">
    <property type="entry name" value="BCAA_transport"/>
</dbReference>
<proteinExistence type="predicted"/>
<dbReference type="EMBL" id="JPOS01000093">
    <property type="protein sequence ID" value="KGE85101.1"/>
    <property type="molecule type" value="Genomic_DNA"/>
</dbReference>
<dbReference type="AlphaFoldDB" id="A0A098RZ04"/>
<evidence type="ECO:0000256" key="4">
    <source>
        <dbReference type="ARBA" id="ARBA00023136"/>
    </source>
</evidence>
<evidence type="ECO:0000259" key="5">
    <source>
        <dbReference type="Pfam" id="PF01094"/>
    </source>
</evidence>
<evidence type="ECO:0000256" key="1">
    <source>
        <dbReference type="ARBA" id="ARBA00004370"/>
    </source>
</evidence>
<keyword evidence="7" id="KW-1185">Reference proteome</keyword>
<keyword evidence="4" id="KW-0472">Membrane</keyword>
<keyword evidence="2" id="KW-0812">Transmembrane</keyword>
<evidence type="ECO:0000313" key="7">
    <source>
        <dbReference type="Proteomes" id="UP000029736"/>
    </source>
</evidence>
<dbReference type="InterPro" id="IPR028082">
    <property type="entry name" value="Peripla_BP_I"/>
</dbReference>